<comment type="caution">
    <text evidence="1">The sequence shown here is derived from an EMBL/GenBank/DDBJ whole genome shotgun (WGS) entry which is preliminary data.</text>
</comment>
<reference evidence="2" key="1">
    <citation type="journal article" date="2019" name="Int. J. Syst. Evol. Microbiol.">
        <title>The Global Catalogue of Microorganisms (GCM) 10K type strain sequencing project: providing services to taxonomists for standard genome sequencing and annotation.</title>
        <authorList>
            <consortium name="The Broad Institute Genomics Platform"/>
            <consortium name="The Broad Institute Genome Sequencing Center for Infectious Disease"/>
            <person name="Wu L."/>
            <person name="Ma J."/>
        </authorList>
    </citation>
    <scope>NUCLEOTIDE SEQUENCE [LARGE SCALE GENOMIC DNA]</scope>
    <source>
        <strain evidence="2">JCM 18283</strain>
    </source>
</reference>
<dbReference type="EMBL" id="BAABJI010000004">
    <property type="protein sequence ID" value="GAA4926984.1"/>
    <property type="molecule type" value="Genomic_DNA"/>
</dbReference>
<evidence type="ECO:0000313" key="1">
    <source>
        <dbReference type="EMBL" id="GAA4926984.1"/>
    </source>
</evidence>
<proteinExistence type="predicted"/>
<dbReference type="Pfam" id="PF09365">
    <property type="entry name" value="DUF2461"/>
    <property type="match status" value="1"/>
</dbReference>
<accession>A0ABP9G4J8</accession>
<protein>
    <submittedName>
        <fullName evidence="1">DUF2461 domain-containing protein</fullName>
    </submittedName>
</protein>
<evidence type="ECO:0000313" key="2">
    <source>
        <dbReference type="Proteomes" id="UP001501436"/>
    </source>
</evidence>
<sequence length="221" mass="25577">MIKKETLDFLKELAQNNNRDWFIANKARHDQARENVIEFAAAVIKEVAKTDRDINTDVDPKKCVLRIYRDVRFSPDKTPYKKNFGITIPRQHPNGSRGSEYYIQIEPGNSFIAGGYWMPEGNHLKAIRQEIDYNAQELKDIVDAPEFAELFGNFRDQEKLKTNPRDYAADNENIELLKLKSFVAWRKLTDSEVQKKDIVAKTVSLCSHIYPLNVFLNNAIV</sequence>
<dbReference type="InterPro" id="IPR015996">
    <property type="entry name" value="UCP028451"/>
</dbReference>
<dbReference type="InterPro" id="IPR012808">
    <property type="entry name" value="CHP02453"/>
</dbReference>
<organism evidence="1 2">
    <name type="scientific">Mucilaginibacter defluvii</name>
    <dbReference type="NCBI Taxonomy" id="1196019"/>
    <lineage>
        <taxon>Bacteria</taxon>
        <taxon>Pseudomonadati</taxon>
        <taxon>Bacteroidota</taxon>
        <taxon>Sphingobacteriia</taxon>
        <taxon>Sphingobacteriales</taxon>
        <taxon>Sphingobacteriaceae</taxon>
        <taxon>Mucilaginibacter</taxon>
    </lineage>
</organism>
<dbReference type="Proteomes" id="UP001501436">
    <property type="component" value="Unassembled WGS sequence"/>
</dbReference>
<name>A0ABP9G4J8_9SPHI</name>
<dbReference type="RefSeq" id="WP_345333198.1">
    <property type="nucleotide sequence ID" value="NZ_BAABJI010000004.1"/>
</dbReference>
<dbReference type="NCBIfam" id="TIGR02453">
    <property type="entry name" value="TIGR02453 family protein"/>
    <property type="match status" value="1"/>
</dbReference>
<gene>
    <name evidence="1" type="ORF">GCM10023313_34350</name>
</gene>
<dbReference type="PIRSF" id="PIRSF028451">
    <property type="entry name" value="UCP028451"/>
    <property type="match status" value="1"/>
</dbReference>
<keyword evidence="2" id="KW-1185">Reference proteome</keyword>
<dbReference type="PANTHER" id="PTHR36452:SF1">
    <property type="entry name" value="DUF2461 DOMAIN-CONTAINING PROTEIN"/>
    <property type="match status" value="1"/>
</dbReference>
<dbReference type="PANTHER" id="PTHR36452">
    <property type="entry name" value="CHROMOSOME 12, WHOLE GENOME SHOTGUN SEQUENCE"/>
    <property type="match status" value="1"/>
</dbReference>